<keyword evidence="5" id="KW-1185">Reference proteome</keyword>
<dbReference type="PANTHER" id="PTHR10803">
    <property type="entry name" value="ARSENICAL PUMP-DRIVING ATPASE ARSENITE-TRANSLOCATING ATPASE"/>
    <property type="match status" value="1"/>
</dbReference>
<dbReference type="SUPFAM" id="SSF52540">
    <property type="entry name" value="P-loop containing nucleoside triphosphate hydrolases"/>
    <property type="match status" value="1"/>
</dbReference>
<sequence length="201" mass="21217">MMMDPTLTELLHTNVEWIFVGGKGGVGKTTTSCALATLFATTPISDAASPGCTRPRRVLLISTDPAHNLSDAFNQRFGSHPTPVNGLEESLAAMEVDPKNFTHGALMSSLTGAKNDGSALPSPEEGGADPTSFARIGAVLKEAARTMPGIDEISVVCRNSALRSHAVVRPAHLRHRANRPHAAPPGITADAEQYLRQADES</sequence>
<dbReference type="InterPro" id="IPR016300">
    <property type="entry name" value="ATPase_ArsA/GET3"/>
</dbReference>
<name>A0A640KBX3_LEITA</name>
<feature type="region of interest" description="Disordered" evidence="2">
    <location>
        <begin position="112"/>
        <end position="131"/>
    </location>
</feature>
<reference evidence="4" key="1">
    <citation type="submission" date="2019-11" db="EMBL/GenBank/DDBJ databases">
        <title>Leishmania tarentolae CDS.</title>
        <authorList>
            <person name="Goto Y."/>
            <person name="Yamagishi J."/>
        </authorList>
    </citation>
    <scope>NUCLEOTIDE SEQUENCE [LARGE SCALE GENOMIC DNA]</scope>
    <source>
        <strain evidence="4">Parrot Tar II</strain>
    </source>
</reference>
<organism evidence="4 5">
    <name type="scientific">Leishmania tarentolae</name>
    <name type="common">Sauroleishmania tarentolae</name>
    <dbReference type="NCBI Taxonomy" id="5689"/>
    <lineage>
        <taxon>Eukaryota</taxon>
        <taxon>Discoba</taxon>
        <taxon>Euglenozoa</taxon>
        <taxon>Kinetoplastea</taxon>
        <taxon>Metakinetoplastina</taxon>
        <taxon>Trypanosomatida</taxon>
        <taxon>Trypanosomatidae</taxon>
        <taxon>Leishmaniinae</taxon>
        <taxon>Leishmania</taxon>
        <taxon>lizard Leishmania</taxon>
    </lineage>
</organism>
<accession>A0A640KBX3</accession>
<dbReference type="PANTHER" id="PTHR10803:SF3">
    <property type="entry name" value="ATPASE GET3"/>
    <property type="match status" value="1"/>
</dbReference>
<gene>
    <name evidence="4" type="ORF">LtaPh_1107100</name>
</gene>
<dbReference type="GO" id="GO:0043529">
    <property type="term" value="C:GET complex"/>
    <property type="evidence" value="ECO:0007669"/>
    <property type="project" value="TreeGrafter"/>
</dbReference>
<evidence type="ECO:0000256" key="1">
    <source>
        <dbReference type="ARBA" id="ARBA00011040"/>
    </source>
</evidence>
<dbReference type="Gene3D" id="3.40.50.300">
    <property type="entry name" value="P-loop containing nucleotide triphosphate hydrolases"/>
    <property type="match status" value="1"/>
</dbReference>
<dbReference type="OrthoDB" id="1770at2759"/>
<dbReference type="Pfam" id="PF02374">
    <property type="entry name" value="ArsA_ATPase"/>
    <property type="match status" value="1"/>
</dbReference>
<dbReference type="InterPro" id="IPR025723">
    <property type="entry name" value="ArsA/GET3_ATPase-like"/>
</dbReference>
<dbReference type="GO" id="GO:0005524">
    <property type="term" value="F:ATP binding"/>
    <property type="evidence" value="ECO:0007669"/>
    <property type="project" value="InterPro"/>
</dbReference>
<comment type="caution">
    <text evidence="4">The sequence shown here is derived from an EMBL/GenBank/DDBJ whole genome shotgun (WGS) entry which is preliminary data.</text>
</comment>
<dbReference type="GO" id="GO:0071816">
    <property type="term" value="P:tail-anchored membrane protein insertion into ER membrane"/>
    <property type="evidence" value="ECO:0007669"/>
    <property type="project" value="TreeGrafter"/>
</dbReference>
<dbReference type="VEuPathDB" id="TriTrypDB:LtaPh_1107100"/>
<evidence type="ECO:0000313" key="4">
    <source>
        <dbReference type="EMBL" id="GET86681.1"/>
    </source>
</evidence>
<comment type="similarity">
    <text evidence="1">Belongs to the arsA ATPase family.</text>
</comment>
<protein>
    <submittedName>
        <fullName evidence="4">Anion-transporting ATPase-like protein</fullName>
    </submittedName>
</protein>
<evidence type="ECO:0000313" key="5">
    <source>
        <dbReference type="Proteomes" id="UP000419144"/>
    </source>
</evidence>
<dbReference type="InterPro" id="IPR027417">
    <property type="entry name" value="P-loop_NTPase"/>
</dbReference>
<evidence type="ECO:0000256" key="2">
    <source>
        <dbReference type="SAM" id="MobiDB-lite"/>
    </source>
</evidence>
<proteinExistence type="inferred from homology"/>
<dbReference type="GO" id="GO:0016887">
    <property type="term" value="F:ATP hydrolysis activity"/>
    <property type="evidence" value="ECO:0007669"/>
    <property type="project" value="InterPro"/>
</dbReference>
<feature type="domain" description="ArsA/GET3 Anion-transporting ATPase-like" evidence="3">
    <location>
        <begin position="16"/>
        <end position="154"/>
    </location>
</feature>
<dbReference type="Proteomes" id="UP000419144">
    <property type="component" value="Unassembled WGS sequence"/>
</dbReference>
<evidence type="ECO:0000259" key="3">
    <source>
        <dbReference type="Pfam" id="PF02374"/>
    </source>
</evidence>
<dbReference type="EMBL" id="BLBS01000013">
    <property type="protein sequence ID" value="GET86681.1"/>
    <property type="molecule type" value="Genomic_DNA"/>
</dbReference>
<dbReference type="AlphaFoldDB" id="A0A640KBX3"/>